<dbReference type="GO" id="GO:0005886">
    <property type="term" value="C:plasma membrane"/>
    <property type="evidence" value="ECO:0007669"/>
    <property type="project" value="UniProtKB-SubCell"/>
</dbReference>
<organism evidence="9 10">
    <name type="scientific">Candidatus Cryptobacteroides avistercoris</name>
    <dbReference type="NCBI Taxonomy" id="2840758"/>
    <lineage>
        <taxon>Bacteria</taxon>
        <taxon>Pseudomonadati</taxon>
        <taxon>Bacteroidota</taxon>
        <taxon>Bacteroidia</taxon>
        <taxon>Bacteroidales</taxon>
        <taxon>Candidatus Cryptobacteroides</taxon>
    </lineage>
</organism>
<comment type="subcellular location">
    <subcellularLocation>
        <location evidence="1">Cell membrane</location>
        <topology evidence="1">Multi-pass membrane protein</topology>
    </subcellularLocation>
</comment>
<evidence type="ECO:0000259" key="8">
    <source>
        <dbReference type="SMART" id="SM00014"/>
    </source>
</evidence>
<evidence type="ECO:0000256" key="2">
    <source>
        <dbReference type="ARBA" id="ARBA00022475"/>
    </source>
</evidence>
<evidence type="ECO:0000256" key="7">
    <source>
        <dbReference type="SAM" id="Phobius"/>
    </source>
</evidence>
<feature type="transmembrane region" description="Helical" evidence="7">
    <location>
        <begin position="67"/>
        <end position="85"/>
    </location>
</feature>
<evidence type="ECO:0000256" key="4">
    <source>
        <dbReference type="ARBA" id="ARBA00022801"/>
    </source>
</evidence>
<evidence type="ECO:0000313" key="9">
    <source>
        <dbReference type="EMBL" id="MBO8480814.1"/>
    </source>
</evidence>
<protein>
    <submittedName>
        <fullName evidence="9">Phosphatase PAP2 family protein</fullName>
    </submittedName>
</protein>
<feature type="transmembrane region" description="Helical" evidence="7">
    <location>
        <begin position="44"/>
        <end position="62"/>
    </location>
</feature>
<evidence type="ECO:0000313" key="10">
    <source>
        <dbReference type="Proteomes" id="UP000823769"/>
    </source>
</evidence>
<evidence type="ECO:0000256" key="1">
    <source>
        <dbReference type="ARBA" id="ARBA00004651"/>
    </source>
</evidence>
<comment type="caution">
    <text evidence="9">The sequence shown here is derived from an EMBL/GenBank/DDBJ whole genome shotgun (WGS) entry which is preliminary data.</text>
</comment>
<proteinExistence type="predicted"/>
<name>A0A9D9NP05_9BACT</name>
<reference evidence="9" key="1">
    <citation type="submission" date="2020-10" db="EMBL/GenBank/DDBJ databases">
        <authorList>
            <person name="Gilroy R."/>
        </authorList>
    </citation>
    <scope>NUCLEOTIDE SEQUENCE</scope>
    <source>
        <strain evidence="9">B3-1481</strain>
    </source>
</reference>
<dbReference type="AlphaFoldDB" id="A0A9D9NP05"/>
<accession>A0A9D9NP05</accession>
<dbReference type="InterPro" id="IPR036938">
    <property type="entry name" value="PAP2/HPO_sf"/>
</dbReference>
<dbReference type="Proteomes" id="UP000823769">
    <property type="component" value="Unassembled WGS sequence"/>
</dbReference>
<reference evidence="9" key="2">
    <citation type="journal article" date="2021" name="PeerJ">
        <title>Extensive microbial diversity within the chicken gut microbiome revealed by metagenomics and culture.</title>
        <authorList>
            <person name="Gilroy R."/>
            <person name="Ravi A."/>
            <person name="Getino M."/>
            <person name="Pursley I."/>
            <person name="Horton D.L."/>
            <person name="Alikhan N.F."/>
            <person name="Baker D."/>
            <person name="Gharbi K."/>
            <person name="Hall N."/>
            <person name="Watson M."/>
            <person name="Adriaenssens E.M."/>
            <person name="Foster-Nyarko E."/>
            <person name="Jarju S."/>
            <person name="Secka A."/>
            <person name="Antonio M."/>
            <person name="Oren A."/>
            <person name="Chaudhuri R.R."/>
            <person name="La Ragione R."/>
            <person name="Hildebrand F."/>
            <person name="Pallen M.J."/>
        </authorList>
    </citation>
    <scope>NUCLEOTIDE SEQUENCE</scope>
    <source>
        <strain evidence="9">B3-1481</strain>
    </source>
</reference>
<dbReference type="PANTHER" id="PTHR14969">
    <property type="entry name" value="SPHINGOSINE-1-PHOSPHATE PHOSPHOHYDROLASE"/>
    <property type="match status" value="1"/>
</dbReference>
<evidence type="ECO:0000256" key="5">
    <source>
        <dbReference type="ARBA" id="ARBA00022989"/>
    </source>
</evidence>
<dbReference type="EMBL" id="JADILW010000104">
    <property type="protein sequence ID" value="MBO8480814.1"/>
    <property type="molecule type" value="Genomic_DNA"/>
</dbReference>
<feature type="transmembrane region" description="Helical" evidence="7">
    <location>
        <begin position="118"/>
        <end position="139"/>
    </location>
</feature>
<dbReference type="Gene3D" id="1.20.144.10">
    <property type="entry name" value="Phosphatidic acid phosphatase type 2/haloperoxidase"/>
    <property type="match status" value="2"/>
</dbReference>
<gene>
    <name evidence="9" type="ORF">IAB76_06900</name>
</gene>
<sequence>MDSTSAVGIWGALEQADMNATLAINSLHSPASDAVWTVFSDKEIWYPLYLLVLILLIVRLGWKKALVVTLSCVLTIVICDQLANFTKEFFGRLRPCWDERMLAAGLHEIGGKSEYYKFGFYSAHAANAFGFAVCSWLGFRNDTRLRWRGYGWGICLWGFLVGLSRIFAGQHFLGDVLVGLLVGALAGWAMAALARLAFRRFRL</sequence>
<feature type="transmembrane region" description="Helical" evidence="7">
    <location>
        <begin position="151"/>
        <end position="170"/>
    </location>
</feature>
<feature type="transmembrane region" description="Helical" evidence="7">
    <location>
        <begin position="176"/>
        <end position="198"/>
    </location>
</feature>
<keyword evidence="3 7" id="KW-0812">Transmembrane</keyword>
<feature type="domain" description="Phosphatidic acid phosphatase type 2/haloperoxidase" evidence="8">
    <location>
        <begin position="69"/>
        <end position="191"/>
    </location>
</feature>
<evidence type="ECO:0000256" key="6">
    <source>
        <dbReference type="ARBA" id="ARBA00023136"/>
    </source>
</evidence>
<keyword evidence="6 7" id="KW-0472">Membrane</keyword>
<dbReference type="SMART" id="SM00014">
    <property type="entry name" value="acidPPc"/>
    <property type="match status" value="1"/>
</dbReference>
<keyword evidence="5 7" id="KW-1133">Transmembrane helix</keyword>
<keyword evidence="2" id="KW-1003">Cell membrane</keyword>
<dbReference type="PANTHER" id="PTHR14969:SF62">
    <property type="entry name" value="DECAPRENYLPHOSPHORYL-5-PHOSPHORIBOSE PHOSPHATASE RV3807C-RELATED"/>
    <property type="match status" value="1"/>
</dbReference>
<keyword evidence="4" id="KW-0378">Hydrolase</keyword>
<dbReference type="Pfam" id="PF01569">
    <property type="entry name" value="PAP2"/>
    <property type="match status" value="1"/>
</dbReference>
<dbReference type="GO" id="GO:0016787">
    <property type="term" value="F:hydrolase activity"/>
    <property type="evidence" value="ECO:0007669"/>
    <property type="project" value="UniProtKB-KW"/>
</dbReference>
<dbReference type="SUPFAM" id="SSF48317">
    <property type="entry name" value="Acid phosphatase/Vanadium-dependent haloperoxidase"/>
    <property type="match status" value="1"/>
</dbReference>
<dbReference type="InterPro" id="IPR000326">
    <property type="entry name" value="PAP2/HPO"/>
</dbReference>
<evidence type="ECO:0000256" key="3">
    <source>
        <dbReference type="ARBA" id="ARBA00022692"/>
    </source>
</evidence>